<name>A0A0K2U5L1_LEPSM</name>
<dbReference type="EMBL" id="HACA01015969">
    <property type="protein sequence ID" value="CDW33330.1"/>
    <property type="molecule type" value="Transcribed_RNA"/>
</dbReference>
<feature type="transmembrane region" description="Helical" evidence="1">
    <location>
        <begin position="74"/>
        <end position="98"/>
    </location>
</feature>
<protein>
    <submittedName>
        <fullName evidence="2">Uncharacterized protein</fullName>
    </submittedName>
</protein>
<keyword evidence="1" id="KW-0472">Membrane</keyword>
<reference evidence="2" key="1">
    <citation type="submission" date="2014-05" db="EMBL/GenBank/DDBJ databases">
        <authorList>
            <person name="Chronopoulou M."/>
        </authorList>
    </citation>
    <scope>NUCLEOTIDE SEQUENCE</scope>
    <source>
        <tissue evidence="2">Whole organism</tissue>
    </source>
</reference>
<evidence type="ECO:0000313" key="2">
    <source>
        <dbReference type="EMBL" id="CDW33330.1"/>
    </source>
</evidence>
<sequence length="141" mass="16235">MILYGTTLRYLENQKVVFAFGHWPHHPTSWERLGAWSYLLGEYLTLNMSNTYHYGHFWTGPLSSSSCRRKLEQCLVYFSSANLISFSLLITLVSLVFADMRIVPYIFDCIPDSPLADFEVLGQRTFAGGWQGFHFKGHADQ</sequence>
<dbReference type="AlphaFoldDB" id="A0A0K2U5L1"/>
<accession>A0A0K2U5L1</accession>
<keyword evidence="1" id="KW-1133">Transmembrane helix</keyword>
<organism evidence="2">
    <name type="scientific">Lepeophtheirus salmonis</name>
    <name type="common">Salmon louse</name>
    <name type="synonym">Caligus salmonis</name>
    <dbReference type="NCBI Taxonomy" id="72036"/>
    <lineage>
        <taxon>Eukaryota</taxon>
        <taxon>Metazoa</taxon>
        <taxon>Ecdysozoa</taxon>
        <taxon>Arthropoda</taxon>
        <taxon>Crustacea</taxon>
        <taxon>Multicrustacea</taxon>
        <taxon>Hexanauplia</taxon>
        <taxon>Copepoda</taxon>
        <taxon>Siphonostomatoida</taxon>
        <taxon>Caligidae</taxon>
        <taxon>Lepeophtheirus</taxon>
    </lineage>
</organism>
<proteinExistence type="predicted"/>
<keyword evidence="1" id="KW-0812">Transmembrane</keyword>
<evidence type="ECO:0000256" key="1">
    <source>
        <dbReference type="SAM" id="Phobius"/>
    </source>
</evidence>